<dbReference type="Pfam" id="PF00593">
    <property type="entry name" value="TonB_dep_Rec_b-barrel"/>
    <property type="match status" value="1"/>
</dbReference>
<dbReference type="InterPro" id="IPR012910">
    <property type="entry name" value="Plug_dom"/>
</dbReference>
<evidence type="ECO:0000256" key="12">
    <source>
        <dbReference type="RuleBase" id="RU003357"/>
    </source>
</evidence>
<evidence type="ECO:0000256" key="1">
    <source>
        <dbReference type="ARBA" id="ARBA00004571"/>
    </source>
</evidence>
<dbReference type="InterPro" id="IPR036942">
    <property type="entry name" value="Beta-barrel_TonB_sf"/>
</dbReference>
<keyword evidence="4" id="KW-0410">Iron transport</keyword>
<evidence type="ECO:0000256" key="9">
    <source>
        <dbReference type="ARBA" id="ARBA00023136"/>
    </source>
</evidence>
<dbReference type="InterPro" id="IPR037066">
    <property type="entry name" value="Plug_dom_sf"/>
</dbReference>
<feature type="domain" description="TonB-dependent receptor plug" evidence="14">
    <location>
        <begin position="55"/>
        <end position="163"/>
    </location>
</feature>
<comment type="similarity">
    <text evidence="11 12">Belongs to the TonB-dependent receptor family.</text>
</comment>
<dbReference type="EMBL" id="JAIGNO010000009">
    <property type="protein sequence ID" value="MBX7483461.1"/>
    <property type="molecule type" value="Genomic_DNA"/>
</dbReference>
<reference evidence="15 16" key="1">
    <citation type="submission" date="2021-08" db="EMBL/GenBank/DDBJ databases">
        <title>Comparative Genomics Analysis of the Genus Qipengyuania Reveals Extensive Genetic Diversity and Metabolic Versatility, Including the Description of Fifteen Novel Species.</title>
        <authorList>
            <person name="Liu Y."/>
        </authorList>
    </citation>
    <scope>NUCLEOTIDE SEQUENCE [LARGE SCALE GENOMIC DNA]</scope>
    <source>
        <strain evidence="15 16">6D47A</strain>
    </source>
</reference>
<protein>
    <submittedName>
        <fullName evidence="15">TonB-dependent receptor</fullName>
    </submittedName>
</protein>
<dbReference type="Gene3D" id="2.170.130.10">
    <property type="entry name" value="TonB-dependent receptor, plug domain"/>
    <property type="match status" value="1"/>
</dbReference>
<keyword evidence="3 11" id="KW-1134">Transmembrane beta strand</keyword>
<dbReference type="InterPro" id="IPR039426">
    <property type="entry name" value="TonB-dep_rcpt-like"/>
</dbReference>
<keyword evidence="9 11" id="KW-0472">Membrane</keyword>
<evidence type="ECO:0000256" key="5">
    <source>
        <dbReference type="ARBA" id="ARBA00022692"/>
    </source>
</evidence>
<evidence type="ECO:0000259" key="14">
    <source>
        <dbReference type="Pfam" id="PF07715"/>
    </source>
</evidence>
<name>A0ABS7J815_9SPHN</name>
<dbReference type="InterPro" id="IPR000531">
    <property type="entry name" value="Beta-barrel_TonB"/>
</dbReference>
<dbReference type="PANTHER" id="PTHR32552:SF81">
    <property type="entry name" value="TONB-DEPENDENT OUTER MEMBRANE RECEPTOR"/>
    <property type="match status" value="1"/>
</dbReference>
<evidence type="ECO:0000259" key="13">
    <source>
        <dbReference type="Pfam" id="PF00593"/>
    </source>
</evidence>
<dbReference type="SUPFAM" id="SSF56935">
    <property type="entry name" value="Porins"/>
    <property type="match status" value="1"/>
</dbReference>
<comment type="caution">
    <text evidence="15">The sequence shown here is derived from an EMBL/GenBank/DDBJ whole genome shotgun (WGS) entry which is preliminary data.</text>
</comment>
<accession>A0ABS7J815</accession>
<proteinExistence type="inferred from homology"/>
<keyword evidence="8 12" id="KW-0798">TonB box</keyword>
<organism evidence="15 16">
    <name type="scientific">Qipengyuania qiaonensis</name>
    <dbReference type="NCBI Taxonomy" id="2867240"/>
    <lineage>
        <taxon>Bacteria</taxon>
        <taxon>Pseudomonadati</taxon>
        <taxon>Pseudomonadota</taxon>
        <taxon>Alphaproteobacteria</taxon>
        <taxon>Sphingomonadales</taxon>
        <taxon>Erythrobacteraceae</taxon>
        <taxon>Qipengyuania</taxon>
    </lineage>
</organism>
<gene>
    <name evidence="15" type="ORF">K3174_13045</name>
</gene>
<dbReference type="Pfam" id="PF07715">
    <property type="entry name" value="Plug"/>
    <property type="match status" value="1"/>
</dbReference>
<dbReference type="PANTHER" id="PTHR32552">
    <property type="entry name" value="FERRICHROME IRON RECEPTOR-RELATED"/>
    <property type="match status" value="1"/>
</dbReference>
<evidence type="ECO:0000256" key="7">
    <source>
        <dbReference type="ARBA" id="ARBA00023065"/>
    </source>
</evidence>
<evidence type="ECO:0000313" key="16">
    <source>
        <dbReference type="Proteomes" id="UP000755104"/>
    </source>
</evidence>
<evidence type="ECO:0000313" key="15">
    <source>
        <dbReference type="EMBL" id="MBX7483461.1"/>
    </source>
</evidence>
<feature type="domain" description="TonB-dependent receptor-like beta-barrel" evidence="13">
    <location>
        <begin position="224"/>
        <end position="639"/>
    </location>
</feature>
<evidence type="ECO:0000256" key="3">
    <source>
        <dbReference type="ARBA" id="ARBA00022452"/>
    </source>
</evidence>
<evidence type="ECO:0000256" key="2">
    <source>
        <dbReference type="ARBA" id="ARBA00022448"/>
    </source>
</evidence>
<evidence type="ECO:0000256" key="4">
    <source>
        <dbReference type="ARBA" id="ARBA00022496"/>
    </source>
</evidence>
<evidence type="ECO:0000256" key="10">
    <source>
        <dbReference type="ARBA" id="ARBA00023237"/>
    </source>
</evidence>
<keyword evidence="6" id="KW-0408">Iron</keyword>
<evidence type="ECO:0000256" key="6">
    <source>
        <dbReference type="ARBA" id="ARBA00023004"/>
    </source>
</evidence>
<keyword evidence="2 11" id="KW-0813">Transport</keyword>
<dbReference type="Proteomes" id="UP000755104">
    <property type="component" value="Unassembled WGS sequence"/>
</dbReference>
<dbReference type="Gene3D" id="2.40.170.20">
    <property type="entry name" value="TonB-dependent receptor, beta-barrel domain"/>
    <property type="match status" value="1"/>
</dbReference>
<keyword evidence="10 11" id="KW-0998">Cell outer membrane</keyword>
<sequence>MFYCLCQPVTAIAASADEQRIGSDEDDPSDVSQPETDVIVVYGRALEQIGIAVSGSQGTVGYADFETLPISRTGELVENVPGVIATQHSGTGKANQYFLRGFNLDHGTDFAGFVDGVPINMRTHGHGQGYLDFNFVIPETIERIDYRKGPYFADVGDFSGAGTVAFKTYDTLRPFAQVTLGEFGYYRGTAAGSTPLAEGNLLLAFDGTFSNGPWVRDENLEKYNALLKYNRDLGDDRFSVQLNGYHARWDSTDQIPERAVESGLIDRFGFIDDDLGGETTRFGLVANGSLGGAEFNAFATYYDLVLTSNFTYFLDDPVDGDEFQQQDRRYVFGGSASKTFTVTAAPLPMKLTIGGDLRYDAIENVGLFESVGAVPTNTIRRDQVDEFSGALYLEGEFDLTERFRAYLGVRGDLMSYDVNADLSANSGSGSDTLLSPKAALAWRPVDSLELYANYGESFHSNDVRGATISIDPASGDPADRVPVFVRARGAELGARFERPNFTASLVGFYLGLDSELVFVGDAGTTEPNDATRRYGVEATAFWRPATWLTLDAAYAYTDAEFRDVAPGLTEIPGAVADVLSAGISAAPMRGLDLTMRLRHFGEAPLIEDGSVTSDPTTLVNLGAFYSLGSLRAGIEVFNLFDANDADITYFYESQLASENTPVADRHFHPVEPRQFRFSLRYRF</sequence>
<comment type="subcellular location">
    <subcellularLocation>
        <location evidence="1 11">Cell outer membrane</location>
        <topology evidence="1 11">Multi-pass membrane protein</topology>
    </subcellularLocation>
</comment>
<evidence type="ECO:0000256" key="11">
    <source>
        <dbReference type="PROSITE-ProRule" id="PRU01360"/>
    </source>
</evidence>
<keyword evidence="5 11" id="KW-0812">Transmembrane</keyword>
<keyword evidence="15" id="KW-0675">Receptor</keyword>
<keyword evidence="16" id="KW-1185">Reference proteome</keyword>
<keyword evidence="7" id="KW-0406">Ion transport</keyword>
<dbReference type="PROSITE" id="PS52016">
    <property type="entry name" value="TONB_DEPENDENT_REC_3"/>
    <property type="match status" value="1"/>
</dbReference>
<evidence type="ECO:0000256" key="8">
    <source>
        <dbReference type="ARBA" id="ARBA00023077"/>
    </source>
</evidence>